<dbReference type="Pfam" id="PF00202">
    <property type="entry name" value="Aminotran_3"/>
    <property type="match status" value="1"/>
</dbReference>
<dbReference type="PANTHER" id="PTHR43713">
    <property type="entry name" value="GLUTAMATE-1-SEMIALDEHYDE 2,1-AMINOMUTASE"/>
    <property type="match status" value="1"/>
</dbReference>
<dbReference type="AlphaFoldDB" id="A0A0H5BBU1"/>
<evidence type="ECO:0000313" key="5">
    <source>
        <dbReference type="EMBL" id="CUU44067.1"/>
    </source>
</evidence>
<dbReference type="PATRIC" id="fig|1079.6.peg.346"/>
<dbReference type="GO" id="GO:0008483">
    <property type="term" value="F:transaminase activity"/>
    <property type="evidence" value="ECO:0007669"/>
    <property type="project" value="UniProtKB-KW"/>
</dbReference>
<dbReference type="InterPro" id="IPR005814">
    <property type="entry name" value="Aminotrans_3"/>
</dbReference>
<dbReference type="Proteomes" id="UP000065734">
    <property type="component" value="Chromosome I"/>
</dbReference>
<comment type="cofactor">
    <cofactor evidence="1">
        <name>pyridoxal 5'-phosphate</name>
        <dbReference type="ChEBI" id="CHEBI:597326"/>
    </cofactor>
</comment>
<gene>
    <name evidence="5" type="primary">hemL_1</name>
    <name evidence="4" type="ORF">BV133_996</name>
    <name evidence="5" type="ORF">BVIRIDIS_31130</name>
</gene>
<keyword evidence="2 3" id="KW-0663">Pyridoxal phosphate</keyword>
<keyword evidence="5" id="KW-0413">Isomerase</keyword>
<keyword evidence="4" id="KW-0808">Transferase</keyword>
<dbReference type="Gene3D" id="3.40.640.10">
    <property type="entry name" value="Type I PLP-dependent aspartate aminotransferase-like (Major domain)"/>
    <property type="match status" value="1"/>
</dbReference>
<evidence type="ECO:0000313" key="6">
    <source>
        <dbReference type="Proteomes" id="UP000065734"/>
    </source>
</evidence>
<dbReference type="EC" id="5.4.3.8" evidence="5"/>
<evidence type="ECO:0000256" key="2">
    <source>
        <dbReference type="ARBA" id="ARBA00022898"/>
    </source>
</evidence>
<dbReference type="InterPro" id="IPR015421">
    <property type="entry name" value="PyrdxlP-dep_Trfase_major"/>
</dbReference>
<dbReference type="KEGG" id="bvr:BVIR_346"/>
<dbReference type="InterPro" id="IPR015422">
    <property type="entry name" value="PyrdxlP-dep_Trfase_small"/>
</dbReference>
<accession>A0A0H5BBU1</accession>
<dbReference type="EMBL" id="LN907867">
    <property type="protein sequence ID" value="CUU44067.1"/>
    <property type="molecule type" value="Genomic_DNA"/>
</dbReference>
<dbReference type="Gene3D" id="3.90.1150.10">
    <property type="entry name" value="Aspartate Aminotransferase, domain 1"/>
    <property type="match status" value="1"/>
</dbReference>
<reference evidence="5" key="2">
    <citation type="submission" date="2015-11" db="EMBL/GenBank/DDBJ databases">
        <authorList>
            <person name="Zhang Y."/>
            <person name="Guo Z."/>
        </authorList>
    </citation>
    <scope>NUCLEOTIDE SEQUENCE</scope>
    <source>
        <strain evidence="5">1</strain>
    </source>
</reference>
<name>A0A0H5BBU1_BLAVI</name>
<reference evidence="6" key="3">
    <citation type="journal article" date="2016" name="Genome Announc.">
        <title>Revised genome sequence of the purple photosynthetic bacterium Blastochloris viridis.</title>
        <authorList>
            <person name="Liu L.N."/>
            <person name="Faulkner M."/>
            <person name="Liu X."/>
            <person name="Huang F."/>
            <person name="Darby A.C."/>
            <person name="Hall N."/>
        </authorList>
    </citation>
    <scope>NUCLEOTIDE SEQUENCE [LARGE SCALE GENOMIC DNA]</scope>
    <source>
        <strain evidence="6">ATCC 19567 / DSM 133 / F</strain>
    </source>
</reference>
<evidence type="ECO:0000256" key="3">
    <source>
        <dbReference type="RuleBase" id="RU003560"/>
    </source>
</evidence>
<dbReference type="GO" id="GO:0042286">
    <property type="term" value="F:glutamate-1-semialdehyde 2,1-aminomutase activity"/>
    <property type="evidence" value="ECO:0007669"/>
    <property type="project" value="UniProtKB-EC"/>
</dbReference>
<reference evidence="4" key="1">
    <citation type="journal article" date="2015" name="Genome Announc.">
        <title>Complete Genome Sequence of the Bacteriochlorophyll b-Producing Photosynthetic Bacterium Blastochloris viridis.</title>
        <authorList>
            <person name="Tsukatani Y."/>
            <person name="Hirose Y."/>
            <person name="Harada J."/>
            <person name="Misawa N."/>
            <person name="Mori K."/>
            <person name="Inoue K."/>
            <person name="Tamiaki H."/>
        </authorList>
    </citation>
    <scope>NUCLEOTIDE SEQUENCE [LARGE SCALE GENOMIC DNA]</scope>
    <source>
        <strain evidence="4">DSM 133</strain>
    </source>
</reference>
<dbReference type="STRING" id="1079.BVIR_346"/>
<dbReference type="InterPro" id="IPR015424">
    <property type="entry name" value="PyrdxlP-dep_Trfase"/>
</dbReference>
<keyword evidence="6" id="KW-1185">Reference proteome</keyword>
<dbReference type="SUPFAM" id="SSF53383">
    <property type="entry name" value="PLP-dependent transferases"/>
    <property type="match status" value="1"/>
</dbReference>
<dbReference type="PANTHER" id="PTHR43713:SF3">
    <property type="entry name" value="GLUTAMATE-1-SEMIALDEHYDE 2,1-AMINOMUTASE 1, CHLOROPLASTIC-RELATED"/>
    <property type="match status" value="1"/>
</dbReference>
<evidence type="ECO:0000256" key="1">
    <source>
        <dbReference type="ARBA" id="ARBA00001933"/>
    </source>
</evidence>
<organism evidence="5 6">
    <name type="scientific">Blastochloris viridis</name>
    <name type="common">Rhodopseudomonas viridis</name>
    <dbReference type="NCBI Taxonomy" id="1079"/>
    <lineage>
        <taxon>Bacteria</taxon>
        <taxon>Pseudomonadati</taxon>
        <taxon>Pseudomonadota</taxon>
        <taxon>Alphaproteobacteria</taxon>
        <taxon>Hyphomicrobiales</taxon>
        <taxon>Blastochloridaceae</taxon>
        <taxon>Blastochloris</taxon>
    </lineage>
</organism>
<dbReference type="GO" id="GO:0030170">
    <property type="term" value="F:pyridoxal phosphate binding"/>
    <property type="evidence" value="ECO:0007669"/>
    <property type="project" value="InterPro"/>
</dbReference>
<sequence length="430" mass="45031">MAEPLPLARARADYVAANPNSRAYRDRAAAFLPGGGTRSSYHFSPFPLVLAAGEGDVVTDLDGHRRLDFNANFGVTVHGHGFRPIVDAIRRQAETALCFAAPSPGEAELAELLQRRVPSLRAIRFASSGTEAMMVAITAARAFTGRRRLAKLHGGYHGSSEFGAVGGPGTAPGAASGGGAVVVLPAAEPDAVLAAVAAQAGELAAVVVEPIQGAAGLIAVDRDLLRRLRDLTARHGILLIFDEVMLFRVAFGGVQSRLGIEPDLTVLGKLIGGGLPVGAVGGRADVMDVFNPYRADWVRLAGTYNGNPMSMAAGVACLAALQPDDFVRMDDLAADLVARAGALLRQRRIPASIAQAGAFFCLHALPAPARSHAELQRQDRVLFDTLHLGLINAGVLLTPAGLGCVSTRTTAADIDRFVAGFDDALRRYLN</sequence>
<protein>
    <submittedName>
        <fullName evidence="5">Glutamate-1-semialdehyde 2,1-aminomutase</fullName>
        <ecNumber evidence="5">5.4.3.8</ecNumber>
    </submittedName>
    <submittedName>
        <fullName evidence="4">Glutamate-1-semialdehyde aminotransferase</fullName>
    </submittedName>
</protein>
<proteinExistence type="inferred from homology"/>
<comment type="similarity">
    <text evidence="3">Belongs to the class-III pyridoxal-phosphate-dependent aminotransferase family.</text>
</comment>
<evidence type="ECO:0000313" key="4">
    <source>
        <dbReference type="EMBL" id="BAR98589.1"/>
    </source>
</evidence>
<dbReference type="EMBL" id="AP014854">
    <property type="protein sequence ID" value="BAR98589.1"/>
    <property type="molecule type" value="Genomic_DNA"/>
</dbReference>
<keyword evidence="4" id="KW-0032">Aminotransferase</keyword>
<dbReference type="OrthoDB" id="9801052at2"/>
<dbReference type="RefSeq" id="WP_055036158.1">
    <property type="nucleotide sequence ID" value="NZ_AP014854.2"/>
</dbReference>